<evidence type="ECO:0000256" key="10">
    <source>
        <dbReference type="ARBA" id="ARBA00022840"/>
    </source>
</evidence>
<keyword evidence="12" id="KW-1278">Translocase</keyword>
<dbReference type="InterPro" id="IPR059000">
    <property type="entry name" value="ATPase_P-type_domA"/>
</dbReference>
<evidence type="ECO:0000259" key="17">
    <source>
        <dbReference type="SMART" id="SM00831"/>
    </source>
</evidence>
<proteinExistence type="inferred from homology"/>
<dbReference type="InterPro" id="IPR018303">
    <property type="entry name" value="ATPase_P-typ_P_site"/>
</dbReference>
<dbReference type="InterPro" id="IPR004014">
    <property type="entry name" value="ATPase_P-typ_cation-transptr_N"/>
</dbReference>
<evidence type="ECO:0000256" key="12">
    <source>
        <dbReference type="ARBA" id="ARBA00022967"/>
    </source>
</evidence>
<dbReference type="Gene3D" id="3.40.50.1000">
    <property type="entry name" value="HAD superfamily/HAD-like"/>
    <property type="match status" value="1"/>
</dbReference>
<evidence type="ECO:0000256" key="11">
    <source>
        <dbReference type="ARBA" id="ARBA00022842"/>
    </source>
</evidence>
<evidence type="ECO:0000256" key="2">
    <source>
        <dbReference type="ARBA" id="ARBA00005675"/>
    </source>
</evidence>
<evidence type="ECO:0000256" key="1">
    <source>
        <dbReference type="ARBA" id="ARBA00004651"/>
    </source>
</evidence>
<dbReference type="CDD" id="cd02089">
    <property type="entry name" value="P-type_ATPase_Ca_prok"/>
    <property type="match status" value="1"/>
</dbReference>
<dbReference type="SFLD" id="SFLDF00027">
    <property type="entry name" value="p-type_atpase"/>
    <property type="match status" value="1"/>
</dbReference>
<evidence type="ECO:0000256" key="5">
    <source>
        <dbReference type="ARBA" id="ARBA00022553"/>
    </source>
</evidence>
<keyword evidence="15 16" id="KW-0472">Membrane</keyword>
<feature type="transmembrane region" description="Helical" evidence="16">
    <location>
        <begin position="769"/>
        <end position="793"/>
    </location>
</feature>
<evidence type="ECO:0000313" key="18">
    <source>
        <dbReference type="EMBL" id="OGC13475.1"/>
    </source>
</evidence>
<dbReference type="SUPFAM" id="SSF81665">
    <property type="entry name" value="Calcium ATPase, transmembrane domain M"/>
    <property type="match status" value="1"/>
</dbReference>
<keyword evidence="7 16" id="KW-0812">Transmembrane</keyword>
<keyword evidence="13 16" id="KW-1133">Transmembrane helix</keyword>
<dbReference type="Gene3D" id="2.70.150.10">
    <property type="entry name" value="Calcium-transporting ATPase, cytoplasmic transduction domain A"/>
    <property type="match status" value="1"/>
</dbReference>
<dbReference type="PRINTS" id="PR00120">
    <property type="entry name" value="HATPASE"/>
</dbReference>
<dbReference type="Gene3D" id="3.40.1110.10">
    <property type="entry name" value="Calcium-transporting ATPase, cytoplasmic domain N"/>
    <property type="match status" value="1"/>
</dbReference>
<keyword evidence="9" id="KW-0106">Calcium</keyword>
<dbReference type="NCBIfam" id="TIGR01522">
    <property type="entry name" value="ATPase-IIA2_Ca"/>
    <property type="match status" value="1"/>
</dbReference>
<dbReference type="InterPro" id="IPR008250">
    <property type="entry name" value="ATPase_P-typ_transduc_dom_A_sf"/>
</dbReference>
<evidence type="ECO:0000256" key="8">
    <source>
        <dbReference type="ARBA" id="ARBA00022741"/>
    </source>
</evidence>
<comment type="subcellular location">
    <subcellularLocation>
        <location evidence="1">Cell membrane</location>
        <topology evidence="1">Multi-pass membrane protein</topology>
    </subcellularLocation>
</comment>
<dbReference type="SFLD" id="SFLDS00003">
    <property type="entry name" value="Haloacid_Dehalogenase"/>
    <property type="match status" value="1"/>
</dbReference>
<dbReference type="EC" id="7.2.2.10" evidence="3"/>
<dbReference type="InterPro" id="IPR006413">
    <property type="entry name" value="P-type_ATPase_IIA_PMR1"/>
</dbReference>
<evidence type="ECO:0000313" key="19">
    <source>
        <dbReference type="Proteomes" id="UP000177905"/>
    </source>
</evidence>
<organism evidence="18 19">
    <name type="scientific">candidate division WOR-1 bacterium RIFOXYB2_FULL_36_35</name>
    <dbReference type="NCBI Taxonomy" id="1802578"/>
    <lineage>
        <taxon>Bacteria</taxon>
        <taxon>Bacillati</taxon>
        <taxon>Saganbacteria</taxon>
    </lineage>
</organism>
<keyword evidence="5" id="KW-0597">Phosphoprotein</keyword>
<dbReference type="PANTHER" id="PTHR43294">
    <property type="entry name" value="SODIUM/POTASSIUM-TRANSPORTING ATPASE SUBUNIT ALPHA"/>
    <property type="match status" value="1"/>
</dbReference>
<keyword evidence="4" id="KW-1003">Cell membrane</keyword>
<keyword evidence="6" id="KW-0109">Calcium transport</keyword>
<dbReference type="FunFam" id="2.70.150.10:FF:000160">
    <property type="entry name" value="Sarcoplasmic/endoplasmic reticulum calcium ATPase 1"/>
    <property type="match status" value="1"/>
</dbReference>
<keyword evidence="10" id="KW-0067">ATP-binding</keyword>
<dbReference type="InterPro" id="IPR044492">
    <property type="entry name" value="P_typ_ATPase_HD_dom"/>
</dbReference>
<evidence type="ECO:0000256" key="16">
    <source>
        <dbReference type="SAM" id="Phobius"/>
    </source>
</evidence>
<dbReference type="InterPro" id="IPR023298">
    <property type="entry name" value="ATPase_P-typ_TM_dom_sf"/>
</dbReference>
<keyword evidence="8" id="KW-0547">Nucleotide-binding</keyword>
<dbReference type="SMART" id="SM00831">
    <property type="entry name" value="Cation_ATPase_N"/>
    <property type="match status" value="1"/>
</dbReference>
<dbReference type="Pfam" id="PF00690">
    <property type="entry name" value="Cation_ATPase_N"/>
    <property type="match status" value="1"/>
</dbReference>
<dbReference type="SUPFAM" id="SSF56784">
    <property type="entry name" value="HAD-like"/>
    <property type="match status" value="1"/>
</dbReference>
<dbReference type="GO" id="GO:0005388">
    <property type="term" value="F:P-type calcium transporter activity"/>
    <property type="evidence" value="ECO:0007669"/>
    <property type="project" value="UniProtKB-EC"/>
</dbReference>
<reference evidence="18 19" key="1">
    <citation type="journal article" date="2016" name="Nat. Commun.">
        <title>Thousands of microbial genomes shed light on interconnected biogeochemical processes in an aquifer system.</title>
        <authorList>
            <person name="Anantharaman K."/>
            <person name="Brown C.T."/>
            <person name="Hug L.A."/>
            <person name="Sharon I."/>
            <person name="Castelle C.J."/>
            <person name="Probst A.J."/>
            <person name="Thomas B.C."/>
            <person name="Singh A."/>
            <person name="Wilkins M.J."/>
            <person name="Karaoz U."/>
            <person name="Brodie E.L."/>
            <person name="Williams K.H."/>
            <person name="Hubbard S.S."/>
            <person name="Banfield J.F."/>
        </authorList>
    </citation>
    <scope>NUCLEOTIDE SEQUENCE [LARGE SCALE GENOMIC DNA]</scope>
</reference>
<evidence type="ECO:0000256" key="15">
    <source>
        <dbReference type="ARBA" id="ARBA00023136"/>
    </source>
</evidence>
<dbReference type="InterPro" id="IPR001757">
    <property type="entry name" value="P_typ_ATPase"/>
</dbReference>
<dbReference type="PRINTS" id="PR00119">
    <property type="entry name" value="CATATPASE"/>
</dbReference>
<dbReference type="Gene3D" id="1.20.1110.10">
    <property type="entry name" value="Calcium-transporting ATPase, transmembrane domain"/>
    <property type="match status" value="1"/>
</dbReference>
<evidence type="ECO:0000256" key="14">
    <source>
        <dbReference type="ARBA" id="ARBA00023065"/>
    </source>
</evidence>
<comment type="similarity">
    <text evidence="2">Belongs to the cation transport ATPase (P-type) (TC 3.A.3) family. Type IIA subfamily.</text>
</comment>
<dbReference type="PANTHER" id="PTHR43294:SF21">
    <property type="entry name" value="CATION TRANSPORTING ATPASE"/>
    <property type="match status" value="1"/>
</dbReference>
<accession>A0A1F4RZ58</accession>
<protein>
    <recommendedName>
        <fullName evidence="3">P-type Ca(2+) transporter</fullName>
        <ecNumber evidence="3">7.2.2.10</ecNumber>
    </recommendedName>
</protein>
<evidence type="ECO:0000256" key="6">
    <source>
        <dbReference type="ARBA" id="ARBA00022568"/>
    </source>
</evidence>
<gene>
    <name evidence="18" type="ORF">A2290_07280</name>
</gene>
<keyword evidence="6" id="KW-0813">Transport</keyword>
<dbReference type="InterPro" id="IPR050510">
    <property type="entry name" value="Cation_transp_ATPase_P-type"/>
</dbReference>
<dbReference type="InterPro" id="IPR036412">
    <property type="entry name" value="HAD-like_sf"/>
</dbReference>
<evidence type="ECO:0000256" key="3">
    <source>
        <dbReference type="ARBA" id="ARBA00012790"/>
    </source>
</evidence>
<evidence type="ECO:0000256" key="4">
    <source>
        <dbReference type="ARBA" id="ARBA00022475"/>
    </source>
</evidence>
<dbReference type="Proteomes" id="UP000177905">
    <property type="component" value="Unassembled WGS sequence"/>
</dbReference>
<dbReference type="InterPro" id="IPR023299">
    <property type="entry name" value="ATPase_P-typ_cyto_dom_N"/>
</dbReference>
<name>A0A1F4RZ58_UNCSA</name>
<feature type="transmembrane region" description="Helical" evidence="16">
    <location>
        <begin position="248"/>
        <end position="266"/>
    </location>
</feature>
<feature type="transmembrane region" description="Helical" evidence="16">
    <location>
        <begin position="52"/>
        <end position="74"/>
    </location>
</feature>
<dbReference type="InterPro" id="IPR005782">
    <property type="entry name" value="P-type_ATPase_IIA"/>
</dbReference>
<dbReference type="Pfam" id="PF00122">
    <property type="entry name" value="E1-E2_ATPase"/>
    <property type="match status" value="1"/>
</dbReference>
<dbReference type="SUPFAM" id="SSF81660">
    <property type="entry name" value="Metal cation-transporting ATPase, ATP-binding domain N"/>
    <property type="match status" value="1"/>
</dbReference>
<dbReference type="SUPFAM" id="SSF81653">
    <property type="entry name" value="Calcium ATPase, transduction domain A"/>
    <property type="match status" value="1"/>
</dbReference>
<comment type="caution">
    <text evidence="18">The sequence shown here is derived from an EMBL/GenBank/DDBJ whole genome shotgun (WGS) entry which is preliminary data.</text>
</comment>
<dbReference type="GO" id="GO:0005886">
    <property type="term" value="C:plasma membrane"/>
    <property type="evidence" value="ECO:0007669"/>
    <property type="project" value="UniProtKB-SubCell"/>
</dbReference>
<dbReference type="FunFam" id="3.40.50.1000:FF:000028">
    <property type="entry name" value="Calcium-transporting P-type ATPase, putative"/>
    <property type="match status" value="1"/>
</dbReference>
<evidence type="ECO:0000256" key="13">
    <source>
        <dbReference type="ARBA" id="ARBA00022989"/>
    </source>
</evidence>
<dbReference type="AlphaFoldDB" id="A0A1F4RZ58"/>
<dbReference type="InterPro" id="IPR023214">
    <property type="entry name" value="HAD_sf"/>
</dbReference>
<dbReference type="NCBIfam" id="TIGR01116">
    <property type="entry name" value="ATPase-IIA1_Ca"/>
    <property type="match status" value="1"/>
</dbReference>
<dbReference type="GO" id="GO:0005524">
    <property type="term" value="F:ATP binding"/>
    <property type="evidence" value="ECO:0007669"/>
    <property type="project" value="UniProtKB-KW"/>
</dbReference>
<dbReference type="NCBIfam" id="TIGR01494">
    <property type="entry name" value="ATPase_P-type"/>
    <property type="match status" value="2"/>
</dbReference>
<keyword evidence="11" id="KW-0460">Magnesium</keyword>
<feature type="transmembrane region" description="Helical" evidence="16">
    <location>
        <begin position="80"/>
        <end position="99"/>
    </location>
</feature>
<dbReference type="Pfam" id="PF13246">
    <property type="entry name" value="Cation_ATPase"/>
    <property type="match status" value="1"/>
</dbReference>
<sequence length="902" mass="98754">MIKTKPYNLSPENIAKELQSDIDSGLSDDIAEKRLVEFGVNQLKEKKRISPLSIFIDQFKDFIVWILIGAALVSGFLSEWIDAIAIVTIVLLNSILGFIQEYRAEKSLAALKKLSSPTSKVIRNYAHQVISSSDIVPGDLIEMEAGDNVPADGRIVYASANLAVQEASLTGESTPVAKISEQLHEDEIPLADRANMVYLGTSVAAGKARAIIVGTGMQTELGKIAGMIQDIGEEKTPLQKKLEQFGKWIVYLCFVLVALVFFMEWLRGGAILDVFLTSVSLAVAAIPEGLPAVVTIALALGVQRMVKRHALIRKLPSVETLGCTTVICSDKTGTLTKNEMTVSNIFTSNTLFYVTGIGYEPKGEILLNREKIDFNNDLTLKKTLLCGVLCNGSQLVSDNGIYSIIGDPTEGALLTCAGKVLLFKDELEKQQPFVMELPFDSVRKKMTIVREQNGKYIAYVKGAPDILLEDCVEIEENGKASALSQEAKENILKANSDLSNKAMRVLAFAFKILDHLPSQDETASIEKGLTFLGLISMIDPPREEAKAAIAECRTAGIKTVMITGDHKNTAVAIAKELGFFHENSLALTGEELDGLNDDEFFNIVGTTPVYARVSPENKLRIIRALRAQGEIVAMTGDGVNDAPALKESDIGIAMGITGTDVTKEVSDMVITDDNFASIVAAVKEGRGIYDNIKKFIHYLLSCNAGEILVMFISSLMGLPIPLFPIQLLWVNLVTDGFPALALGVDPVSANVMKRPPRPVNEGVVTGGQAILMITQGFFLAFCSLFAFVFVLFVERESICHARTAAFVVLACSQLFHSFNCRSNKDSIFKLGFFTNKQLVLAVIVSFMLQMAVVYLPFFQIIFKTEALNMTDWLFVLFVSSLPLWMMEAVKLLGRKKIQFNGW</sequence>
<evidence type="ECO:0000256" key="9">
    <source>
        <dbReference type="ARBA" id="ARBA00022837"/>
    </source>
</evidence>
<keyword evidence="14" id="KW-0406">Ion transport</keyword>
<feature type="domain" description="Cation-transporting P-type ATPase N-terminal" evidence="17">
    <location>
        <begin position="5"/>
        <end position="79"/>
    </location>
</feature>
<feature type="transmembrane region" description="Helical" evidence="16">
    <location>
        <begin position="872"/>
        <end position="892"/>
    </location>
</feature>
<evidence type="ECO:0000256" key="7">
    <source>
        <dbReference type="ARBA" id="ARBA00022692"/>
    </source>
</evidence>
<dbReference type="EMBL" id="MEUA01000054">
    <property type="protein sequence ID" value="OGC13475.1"/>
    <property type="molecule type" value="Genomic_DNA"/>
</dbReference>
<feature type="transmembrane region" description="Helical" evidence="16">
    <location>
        <begin position="838"/>
        <end position="860"/>
    </location>
</feature>
<dbReference type="PROSITE" id="PS00154">
    <property type="entry name" value="ATPASE_E1_E2"/>
    <property type="match status" value="1"/>
</dbReference>
<feature type="transmembrane region" description="Helical" evidence="16">
    <location>
        <begin position="278"/>
        <end position="302"/>
    </location>
</feature>
<dbReference type="Pfam" id="PF00689">
    <property type="entry name" value="Cation_ATPase_C"/>
    <property type="match status" value="1"/>
</dbReference>
<dbReference type="SFLD" id="SFLDG00002">
    <property type="entry name" value="C1.7:_P-type_atpase_like"/>
    <property type="match status" value="1"/>
</dbReference>
<dbReference type="InterPro" id="IPR006068">
    <property type="entry name" value="ATPase_P-typ_cation-transptr_C"/>
</dbReference>
<dbReference type="GO" id="GO:0016887">
    <property type="term" value="F:ATP hydrolysis activity"/>
    <property type="evidence" value="ECO:0007669"/>
    <property type="project" value="InterPro"/>
</dbReference>